<feature type="compositionally biased region" description="Acidic residues" evidence="1">
    <location>
        <begin position="481"/>
        <end position="493"/>
    </location>
</feature>
<feature type="region of interest" description="Disordered" evidence="1">
    <location>
        <begin position="66"/>
        <end position="89"/>
    </location>
</feature>
<feature type="compositionally biased region" description="Basic and acidic residues" evidence="1">
    <location>
        <begin position="284"/>
        <end position="293"/>
    </location>
</feature>
<dbReference type="RefSeq" id="XP_008815552.1">
    <property type="nucleotide sequence ID" value="XM_008817330.1"/>
</dbReference>
<dbReference type="Proteomes" id="UP000030640">
    <property type="component" value="Unassembled WGS sequence"/>
</dbReference>
<dbReference type="EMBL" id="KI965464">
    <property type="protein sequence ID" value="EUD68115.1"/>
    <property type="molecule type" value="Genomic_DNA"/>
</dbReference>
<name>W7A8X1_9APIC</name>
<organism evidence="2 3">
    <name type="scientific">Plasmodium inui San Antonio 1</name>
    <dbReference type="NCBI Taxonomy" id="1237626"/>
    <lineage>
        <taxon>Eukaryota</taxon>
        <taxon>Sar</taxon>
        <taxon>Alveolata</taxon>
        <taxon>Apicomplexa</taxon>
        <taxon>Aconoidasida</taxon>
        <taxon>Haemosporida</taxon>
        <taxon>Plasmodiidae</taxon>
        <taxon>Plasmodium</taxon>
        <taxon>Plasmodium (Plasmodium)</taxon>
    </lineage>
</organism>
<dbReference type="OrthoDB" id="378167at2759"/>
<feature type="region of interest" description="Disordered" evidence="1">
    <location>
        <begin position="458"/>
        <end position="506"/>
    </location>
</feature>
<keyword evidence="3" id="KW-1185">Reference proteome</keyword>
<dbReference type="AlphaFoldDB" id="W7A8X1"/>
<feature type="compositionally biased region" description="Basic and acidic residues" evidence="1">
    <location>
        <begin position="312"/>
        <end position="332"/>
    </location>
</feature>
<feature type="region of interest" description="Disordered" evidence="1">
    <location>
        <begin position="282"/>
        <end position="339"/>
    </location>
</feature>
<sequence>MESLEQILRQYEETKRELLHRSGAHKNNGETKAPRGKKDYIEKTVLHCLHRVISSYCSLVLVHREERHSHGRNKGEGGPKKGDKRRKIKSSCKNRWNDGAAHDELARRVTQKKAIQRTHIARVTRFVKTDRSIGTFGKYVERVFRLRKRRTCDGETEEVDRSAAGEIHTEEVLHTEEVHRIGNPPRDRYKRLPKRRIQIILEKDIHFDLFLGAVLNFLQVLLHRKCHHQYCQANCVKDKPPCGSNLTKENKKNWWSSVLRDGGRSKELREYTADVKRLPAQTERVTHFTENPHRRSSSSMNSVLHGGKKHESKSNGEERERRNRSDPFRDSPSEVNSPLHPIDMKMQLWSFLLDGNHHPYNSIIREVDPTLLYIIDSDRSLLRILFFFNMMHLFVTYMYVTICRNEPPLFSCISVFVAIIRSFHGTFKLASNGATEWKQAYAFFCAFASMLRRDILPPAMGGSDRSGQRGGSGRGGRSGGDIEEGSQEEEDIPEGNTLRGMHNQGRGKSHLVHSFGGLCFGAGRACSPGSDARRGTPPLEEGLLNSQAHGKGKSKNEQIGVPPDGRYCYYATVKNDDEIDSVNLAIHVTNTSKDNICFYKRYIEEHIQRGFLRVYKLSEPRKGISSGEKNKEEGISDPSMFKNYRQLFRNFFQEIVS</sequence>
<proteinExistence type="predicted"/>
<dbReference type="VEuPathDB" id="PlasmoDB:C922_01727"/>
<protein>
    <submittedName>
        <fullName evidence="2">Uncharacterized protein</fullName>
    </submittedName>
</protein>
<feature type="region of interest" description="Disordered" evidence="1">
    <location>
        <begin position="530"/>
        <end position="560"/>
    </location>
</feature>
<feature type="compositionally biased region" description="Basic and acidic residues" evidence="1">
    <location>
        <begin position="66"/>
        <end position="81"/>
    </location>
</feature>
<gene>
    <name evidence="2" type="ORF">C922_01727</name>
</gene>
<evidence type="ECO:0000313" key="3">
    <source>
        <dbReference type="Proteomes" id="UP000030640"/>
    </source>
</evidence>
<evidence type="ECO:0000313" key="2">
    <source>
        <dbReference type="EMBL" id="EUD68115.1"/>
    </source>
</evidence>
<reference evidence="2 3" key="1">
    <citation type="submission" date="2013-02" db="EMBL/GenBank/DDBJ databases">
        <title>The Genome Sequence of Plasmodium inui San Antonio 1.</title>
        <authorList>
            <consortium name="The Broad Institute Genome Sequencing Platform"/>
            <consortium name="The Broad Institute Genome Sequencing Center for Infectious Disease"/>
            <person name="Neafsey D."/>
            <person name="Cheeseman I."/>
            <person name="Volkman S."/>
            <person name="Adams J."/>
            <person name="Walker B."/>
            <person name="Young S.K."/>
            <person name="Zeng Q."/>
            <person name="Gargeya S."/>
            <person name="Fitzgerald M."/>
            <person name="Haas B."/>
            <person name="Abouelleil A."/>
            <person name="Alvarado L."/>
            <person name="Arachchi H.M."/>
            <person name="Berlin A.M."/>
            <person name="Chapman S.B."/>
            <person name="Dewar J."/>
            <person name="Goldberg J."/>
            <person name="Griggs A."/>
            <person name="Gujja S."/>
            <person name="Hansen M."/>
            <person name="Howarth C."/>
            <person name="Imamovic A."/>
            <person name="Larimer J."/>
            <person name="McCowan C."/>
            <person name="Murphy C."/>
            <person name="Neiman D."/>
            <person name="Pearson M."/>
            <person name="Priest M."/>
            <person name="Roberts A."/>
            <person name="Saif S."/>
            <person name="Shea T."/>
            <person name="Sisk P."/>
            <person name="Sykes S."/>
            <person name="Wortman J."/>
            <person name="Nusbaum C."/>
            <person name="Birren B."/>
        </authorList>
    </citation>
    <scope>NUCLEOTIDE SEQUENCE [LARGE SCALE GENOMIC DNA]</scope>
    <source>
        <strain evidence="2 3">San Antonio 1</strain>
    </source>
</reference>
<evidence type="ECO:0000256" key="1">
    <source>
        <dbReference type="SAM" id="MobiDB-lite"/>
    </source>
</evidence>
<feature type="compositionally biased region" description="Gly residues" evidence="1">
    <location>
        <begin position="468"/>
        <end position="479"/>
    </location>
</feature>
<accession>W7A8X1</accession>
<dbReference type="GeneID" id="20037001"/>